<dbReference type="Pfam" id="PF13740">
    <property type="entry name" value="ACT_6"/>
    <property type="match status" value="1"/>
</dbReference>
<dbReference type="InterPro" id="IPR045865">
    <property type="entry name" value="ACT-like_dom_sf"/>
</dbReference>
<dbReference type="PROSITE" id="PS51671">
    <property type="entry name" value="ACT"/>
    <property type="match status" value="1"/>
</dbReference>
<dbReference type="InterPro" id="IPR002912">
    <property type="entry name" value="ACT_dom"/>
</dbReference>
<dbReference type="InterPro" id="IPR016867">
    <property type="entry name" value="GcvR"/>
</dbReference>
<dbReference type="PIRSF" id="PIRSF028103">
    <property type="entry name" value="GcvR"/>
    <property type="match status" value="1"/>
</dbReference>
<name>A0A0F9R5P6_9ZZZZ</name>
<evidence type="ECO:0000259" key="1">
    <source>
        <dbReference type="PROSITE" id="PS51671"/>
    </source>
</evidence>
<dbReference type="Gene3D" id="3.30.70.260">
    <property type="match status" value="2"/>
</dbReference>
<evidence type="ECO:0000313" key="2">
    <source>
        <dbReference type="EMBL" id="KKN50059.1"/>
    </source>
</evidence>
<comment type="caution">
    <text evidence="2">The sequence shown here is derived from an EMBL/GenBank/DDBJ whole genome shotgun (WGS) entry which is preliminary data.</text>
</comment>
<reference evidence="2" key="1">
    <citation type="journal article" date="2015" name="Nature">
        <title>Complex archaea that bridge the gap between prokaryotes and eukaryotes.</title>
        <authorList>
            <person name="Spang A."/>
            <person name="Saw J.H."/>
            <person name="Jorgensen S.L."/>
            <person name="Zaremba-Niedzwiedzka K."/>
            <person name="Martijn J."/>
            <person name="Lind A.E."/>
            <person name="van Eijk R."/>
            <person name="Schleper C."/>
            <person name="Guy L."/>
            <person name="Ettema T.J."/>
        </authorList>
    </citation>
    <scope>NUCLEOTIDE SEQUENCE</scope>
</reference>
<dbReference type="InterPro" id="IPR050990">
    <property type="entry name" value="UPF0237/GcvR_regulator"/>
</dbReference>
<sequence>MPMHLLSLGLKRELFMKQLVITILGQDRPGLVESISSVVLQNHGNWLSSNLSHLLGHFAGIIQLEVAEEHFQSLQSALNKLPKLDVRIETGNTEIEPSTLEQINLVITGNDRPGIVQELASVIRHKGANITHLNSRQQSAPNWGVPIFSAVATVTLPNGMNKDEVIEALESITSDLIVDTEEV</sequence>
<dbReference type="GO" id="GO:0006355">
    <property type="term" value="P:regulation of DNA-templated transcription"/>
    <property type="evidence" value="ECO:0007669"/>
    <property type="project" value="InterPro"/>
</dbReference>
<feature type="domain" description="ACT" evidence="1">
    <location>
        <begin position="20"/>
        <end position="91"/>
    </location>
</feature>
<dbReference type="EMBL" id="LAZR01001136">
    <property type="protein sequence ID" value="KKN50059.1"/>
    <property type="molecule type" value="Genomic_DNA"/>
</dbReference>
<protein>
    <recommendedName>
        <fullName evidence="1">ACT domain-containing protein</fullName>
    </recommendedName>
</protein>
<organism evidence="2">
    <name type="scientific">marine sediment metagenome</name>
    <dbReference type="NCBI Taxonomy" id="412755"/>
    <lineage>
        <taxon>unclassified sequences</taxon>
        <taxon>metagenomes</taxon>
        <taxon>ecological metagenomes</taxon>
    </lineage>
</organism>
<dbReference type="PANTHER" id="PTHR34875">
    <property type="entry name" value="UPF0237 PROTEIN MJ1558"/>
    <property type="match status" value="1"/>
</dbReference>
<gene>
    <name evidence="2" type="ORF">LCGC14_0636540</name>
</gene>
<dbReference type="SUPFAM" id="SSF55021">
    <property type="entry name" value="ACT-like"/>
    <property type="match status" value="2"/>
</dbReference>
<dbReference type="CDD" id="cd04869">
    <property type="entry name" value="ACT_GcvR_2"/>
    <property type="match status" value="1"/>
</dbReference>
<dbReference type="AlphaFoldDB" id="A0A0F9R5P6"/>
<proteinExistence type="predicted"/>
<accession>A0A0F9R5P6</accession>
<dbReference type="PANTHER" id="PTHR34875:SF6">
    <property type="entry name" value="UPF0237 PROTEIN MJ1558"/>
    <property type="match status" value="1"/>
</dbReference>